<organism evidence="5 6">
    <name type="scientific">Epibacterium ulvae</name>
    <dbReference type="NCBI Taxonomy" id="1156985"/>
    <lineage>
        <taxon>Bacteria</taxon>
        <taxon>Pseudomonadati</taxon>
        <taxon>Pseudomonadota</taxon>
        <taxon>Alphaproteobacteria</taxon>
        <taxon>Rhodobacterales</taxon>
        <taxon>Roseobacteraceae</taxon>
        <taxon>Epibacterium</taxon>
    </lineage>
</organism>
<dbReference type="SUPFAM" id="SSF53850">
    <property type="entry name" value="Periplasmic binding protein-like II"/>
    <property type="match status" value="1"/>
</dbReference>
<dbReference type="InterPro" id="IPR039424">
    <property type="entry name" value="SBP_5"/>
</dbReference>
<gene>
    <name evidence="5" type="ORF">SAMN04488118_103214</name>
</gene>
<dbReference type="GO" id="GO:0015833">
    <property type="term" value="P:peptide transport"/>
    <property type="evidence" value="ECO:0007669"/>
    <property type="project" value="TreeGrafter"/>
</dbReference>
<feature type="domain" description="Solute-binding protein family 5" evidence="4">
    <location>
        <begin position="71"/>
        <end position="475"/>
    </location>
</feature>
<dbReference type="PANTHER" id="PTHR30290">
    <property type="entry name" value="PERIPLASMIC BINDING COMPONENT OF ABC TRANSPORTER"/>
    <property type="match status" value="1"/>
</dbReference>
<dbReference type="GO" id="GO:0030288">
    <property type="term" value="C:outer membrane-bounded periplasmic space"/>
    <property type="evidence" value="ECO:0007669"/>
    <property type="project" value="TreeGrafter"/>
</dbReference>
<sequence>MYGTPALAADFNALPYANADAPKGGKVVFGNTGGFDTLNPFAQKGSAPWQMRFLMAESLMGRSQDEPFSLYGLLAETIEVPEDRSWVEFTLRAEARFSDGSPVTVEDVIWSFETLGTEGHARYRNFWQNGIEKIEQTGDRSVRLTFAVDNREYALIAGLRPILKKSQWDGKVFADSGLSEAPITSAAYVISDFEPGRFVKLKRNPDYWGNDLPFRRGTQNFDEMRIDLYGDINVMFEGFKAGALSTYREFNANTWETGYDFPRYLDGEVVKSEIPHGRPSGMTGFALNTRRETLSDWRVREALLLAFNFEFINETITGGRQDRISSYFSNSELGMQAGAADGLVAELLTPFRSHLVPGVIEGYELPVSDGTERNRKNLRKATKLLTDAGWSVQDGVLQNNKGDTFELKVLLRQGDNEMQSVMDIYAQALDRLGISLIQEVVDNAQYVERESLYDFDMVYMRRDLSLSPGNEQRLYWGSQAADQTGGRNLMGIQSKAADAMIETMLNARSTEEFNAATRALDRILTAGRYVLPIWQYDVARIAHDKDLTYPDYLPLYGDRATYFMPHVWWSKTAE</sequence>
<evidence type="ECO:0000256" key="3">
    <source>
        <dbReference type="ARBA" id="ARBA00022729"/>
    </source>
</evidence>
<dbReference type="AlphaFoldDB" id="A0A1G5Q898"/>
<dbReference type="Gene3D" id="3.40.190.10">
    <property type="entry name" value="Periplasmic binding protein-like II"/>
    <property type="match status" value="1"/>
</dbReference>
<dbReference type="CDD" id="cd08497">
    <property type="entry name" value="MbnE-like"/>
    <property type="match status" value="1"/>
</dbReference>
<dbReference type="GO" id="GO:0042884">
    <property type="term" value="P:microcin transport"/>
    <property type="evidence" value="ECO:0007669"/>
    <property type="project" value="TreeGrafter"/>
</dbReference>
<evidence type="ECO:0000256" key="2">
    <source>
        <dbReference type="ARBA" id="ARBA00005695"/>
    </source>
</evidence>
<dbReference type="Gene3D" id="3.10.105.10">
    <property type="entry name" value="Dipeptide-binding Protein, Domain 3"/>
    <property type="match status" value="1"/>
</dbReference>
<dbReference type="RefSeq" id="WP_170830455.1">
    <property type="nucleotide sequence ID" value="NZ_FMWG01000003.1"/>
</dbReference>
<accession>A0A1G5Q898</accession>
<reference evidence="5 6" key="1">
    <citation type="submission" date="2016-10" db="EMBL/GenBank/DDBJ databases">
        <authorList>
            <person name="de Groot N.N."/>
        </authorList>
    </citation>
    <scope>NUCLEOTIDE SEQUENCE [LARGE SCALE GENOMIC DNA]</scope>
    <source>
        <strain evidence="5 6">U95</strain>
    </source>
</reference>
<dbReference type="InterPro" id="IPR030678">
    <property type="entry name" value="Peptide/Ni-bd"/>
</dbReference>
<evidence type="ECO:0000259" key="4">
    <source>
        <dbReference type="Pfam" id="PF00496"/>
    </source>
</evidence>
<dbReference type="STRING" id="1156985.SAMN04488118_103214"/>
<dbReference type="PIRSF" id="PIRSF002741">
    <property type="entry name" value="MppA"/>
    <property type="match status" value="1"/>
</dbReference>
<dbReference type="PANTHER" id="PTHR30290:SF64">
    <property type="entry name" value="ABC TRANSPORTER PERIPLASMIC BINDING PROTEIN"/>
    <property type="match status" value="1"/>
</dbReference>
<proteinExistence type="inferred from homology"/>
<dbReference type="InterPro" id="IPR000914">
    <property type="entry name" value="SBP_5_dom"/>
</dbReference>
<dbReference type="EMBL" id="FMWG01000003">
    <property type="protein sequence ID" value="SCZ58084.1"/>
    <property type="molecule type" value="Genomic_DNA"/>
</dbReference>
<comment type="subcellular location">
    <subcellularLocation>
        <location evidence="1">Periplasm</location>
    </subcellularLocation>
</comment>
<protein>
    <submittedName>
        <fullName evidence="5">Peptide/nickel transport system substrate-binding protein</fullName>
    </submittedName>
</protein>
<evidence type="ECO:0000313" key="6">
    <source>
        <dbReference type="Proteomes" id="UP000198767"/>
    </source>
</evidence>
<evidence type="ECO:0000256" key="1">
    <source>
        <dbReference type="ARBA" id="ARBA00004418"/>
    </source>
</evidence>
<keyword evidence="3" id="KW-0732">Signal</keyword>
<name>A0A1G5Q898_9RHOB</name>
<comment type="similarity">
    <text evidence="2">Belongs to the bacterial solute-binding protein 5 family.</text>
</comment>
<evidence type="ECO:0000313" key="5">
    <source>
        <dbReference type="EMBL" id="SCZ58084.1"/>
    </source>
</evidence>
<dbReference type="Pfam" id="PF00496">
    <property type="entry name" value="SBP_bac_5"/>
    <property type="match status" value="1"/>
</dbReference>
<dbReference type="Proteomes" id="UP000198767">
    <property type="component" value="Unassembled WGS sequence"/>
</dbReference>
<dbReference type="GO" id="GO:0043190">
    <property type="term" value="C:ATP-binding cassette (ABC) transporter complex"/>
    <property type="evidence" value="ECO:0007669"/>
    <property type="project" value="InterPro"/>
</dbReference>
<keyword evidence="6" id="KW-1185">Reference proteome</keyword>
<dbReference type="GO" id="GO:1904680">
    <property type="term" value="F:peptide transmembrane transporter activity"/>
    <property type="evidence" value="ECO:0007669"/>
    <property type="project" value="TreeGrafter"/>
</dbReference>